<name>A0A5B1C9E4_9BACT</name>
<proteinExistence type="predicted"/>
<keyword evidence="1" id="KW-1133">Transmembrane helix</keyword>
<gene>
    <name evidence="2" type="ORF">LF1_55460</name>
</gene>
<accession>A0A5B1C9E4</accession>
<protein>
    <submittedName>
        <fullName evidence="2">Uncharacterized protein</fullName>
    </submittedName>
</protein>
<feature type="transmembrane region" description="Helical" evidence="1">
    <location>
        <begin position="178"/>
        <end position="200"/>
    </location>
</feature>
<evidence type="ECO:0000313" key="3">
    <source>
        <dbReference type="Proteomes" id="UP000322699"/>
    </source>
</evidence>
<comment type="caution">
    <text evidence="2">The sequence shown here is derived from an EMBL/GenBank/DDBJ whole genome shotgun (WGS) entry which is preliminary data.</text>
</comment>
<feature type="transmembrane region" description="Helical" evidence="1">
    <location>
        <begin position="112"/>
        <end position="136"/>
    </location>
</feature>
<dbReference type="Proteomes" id="UP000322699">
    <property type="component" value="Unassembled WGS sequence"/>
</dbReference>
<feature type="transmembrane region" description="Helical" evidence="1">
    <location>
        <begin position="247"/>
        <end position="268"/>
    </location>
</feature>
<keyword evidence="3" id="KW-1185">Reference proteome</keyword>
<keyword evidence="1" id="KW-0812">Transmembrane</keyword>
<organism evidence="2 3">
    <name type="scientific">Rubripirellula obstinata</name>
    <dbReference type="NCBI Taxonomy" id="406547"/>
    <lineage>
        <taxon>Bacteria</taxon>
        <taxon>Pseudomonadati</taxon>
        <taxon>Planctomycetota</taxon>
        <taxon>Planctomycetia</taxon>
        <taxon>Pirellulales</taxon>
        <taxon>Pirellulaceae</taxon>
        <taxon>Rubripirellula</taxon>
    </lineage>
</organism>
<keyword evidence="1" id="KW-0472">Membrane</keyword>
<feature type="transmembrane region" description="Helical" evidence="1">
    <location>
        <begin position="212"/>
        <end position="240"/>
    </location>
</feature>
<evidence type="ECO:0000256" key="1">
    <source>
        <dbReference type="SAM" id="Phobius"/>
    </source>
</evidence>
<evidence type="ECO:0000313" key="2">
    <source>
        <dbReference type="EMBL" id="KAA1257146.1"/>
    </source>
</evidence>
<feature type="transmembrane region" description="Helical" evidence="1">
    <location>
        <begin position="79"/>
        <end position="100"/>
    </location>
</feature>
<dbReference type="EMBL" id="VRLW01000004">
    <property type="protein sequence ID" value="KAA1257146.1"/>
    <property type="molecule type" value="Genomic_DNA"/>
</dbReference>
<reference evidence="2 3" key="1">
    <citation type="submission" date="2019-08" db="EMBL/GenBank/DDBJ databases">
        <title>Deep-cultivation of Planctomycetes and their phenomic and genomic characterization uncovers novel biology.</title>
        <authorList>
            <person name="Wiegand S."/>
            <person name="Jogler M."/>
            <person name="Boedeker C."/>
            <person name="Pinto D."/>
            <person name="Vollmers J."/>
            <person name="Rivas-Marin E."/>
            <person name="Kohn T."/>
            <person name="Peeters S.H."/>
            <person name="Heuer A."/>
            <person name="Rast P."/>
            <person name="Oberbeckmann S."/>
            <person name="Bunk B."/>
            <person name="Jeske O."/>
            <person name="Meyerdierks A."/>
            <person name="Storesund J.E."/>
            <person name="Kallscheuer N."/>
            <person name="Luecker S."/>
            <person name="Lage O.M."/>
            <person name="Pohl T."/>
            <person name="Merkel B.J."/>
            <person name="Hornburger P."/>
            <person name="Mueller R.-W."/>
            <person name="Bruemmer F."/>
            <person name="Labrenz M."/>
            <person name="Spormann A.M."/>
            <person name="Op Den Camp H."/>
            <person name="Overmann J."/>
            <person name="Amann R."/>
            <person name="Jetten M.S.M."/>
            <person name="Mascher T."/>
            <person name="Medema M.H."/>
            <person name="Devos D.P."/>
            <person name="Kaster A.-K."/>
            <person name="Ovreas L."/>
            <person name="Rohde M."/>
            <person name="Galperin M.Y."/>
            <person name="Jogler C."/>
        </authorList>
    </citation>
    <scope>NUCLEOTIDE SEQUENCE [LARGE SCALE GENOMIC DNA]</scope>
    <source>
        <strain evidence="2 3">LF1</strain>
    </source>
</reference>
<sequence length="270" mass="29204">MHTVIRLMHSNELTLQGLHQPPVADDFPSSSVTITARQRLSRPATALVVMASIGLVFWAIRIISLYFRFARGVPIDVDPWGLAVAVLKFAILIVICIGSARMGHLKSYRMGWAAAILSCIPGILPFFVLGVPFGLWSIALLSKATTRSAFALSIAGSIEPSSAFKADLTARETRSATLPLLAAGILLLIVAVAVAGYSLLERTDGLYGAAPLMVLFLLVFSFVCFVLLTISTTIAIYALLHNHRLSKLCAIIHVPVILIFLVWCGFFLSL</sequence>
<dbReference type="AlphaFoldDB" id="A0A5B1C9E4"/>
<feature type="transmembrane region" description="Helical" evidence="1">
    <location>
        <begin position="46"/>
        <end position="67"/>
    </location>
</feature>